<gene>
    <name evidence="1" type="ORF">CBO05C_2488</name>
</gene>
<dbReference type="Proteomes" id="UP000054164">
    <property type="component" value="Unassembled WGS sequence"/>
</dbReference>
<sequence>MRVNKIIEIDKCYEQRIRIEPKIKRENDNNEEISFAEILKKNIYKNRA</sequence>
<organism evidence="1">
    <name type="scientific">Clostridium botulinum B str. Osaka05</name>
    <dbReference type="NCBI Taxonomy" id="1407017"/>
    <lineage>
        <taxon>Bacteria</taxon>
        <taxon>Bacillati</taxon>
        <taxon>Bacillota</taxon>
        <taxon>Clostridia</taxon>
        <taxon>Eubacteriales</taxon>
        <taxon>Clostridiaceae</taxon>
        <taxon>Clostridium</taxon>
    </lineage>
</organism>
<dbReference type="RefSeq" id="WP_163224113.1">
    <property type="nucleotide sequence ID" value="NZ_DF384213.1"/>
</dbReference>
<protein>
    <submittedName>
        <fullName evidence="1">Uncharacterized protein</fullName>
    </submittedName>
</protein>
<name>A0A0S6U334_CLOBO</name>
<proteinExistence type="predicted"/>
<dbReference type="EMBL" id="DF384213">
    <property type="protein sequence ID" value="GAE02798.1"/>
    <property type="molecule type" value="Genomic_DNA"/>
</dbReference>
<dbReference type="HOGENOM" id="CLU_3151160_0_0_9"/>
<evidence type="ECO:0000313" key="1">
    <source>
        <dbReference type="EMBL" id="GAE02798.1"/>
    </source>
</evidence>
<dbReference type="AlphaFoldDB" id="A0A0S6U334"/>
<accession>A0A0S6U334</accession>
<reference evidence="1" key="1">
    <citation type="submission" date="2013-10" db="EMBL/GenBank/DDBJ databases">
        <title>Draft genome sequence of Clostridium botulinum type B strain Osaka05.</title>
        <authorList>
            <person name="Sakaguchi Y."/>
            <person name="Hosomi K."/>
            <person name="Uchiyama J."/>
            <person name="Ogura Y."/>
            <person name="Sakaguchi M."/>
            <person name="Kohda T."/>
            <person name="Mukamoto M."/>
            <person name="Misawa N."/>
            <person name="Matsuzaki S."/>
            <person name="Hayashi T."/>
            <person name="Kozaki S."/>
        </authorList>
    </citation>
    <scope>NUCLEOTIDE SEQUENCE</scope>
    <source>
        <strain evidence="1">Osaka05</strain>
    </source>
</reference>